<evidence type="ECO:0000313" key="1">
    <source>
        <dbReference type="EMBL" id="WOL05063.1"/>
    </source>
</evidence>
<accession>A0AAQ3KDA0</accession>
<gene>
    <name evidence="1" type="ORF">Cni_G13786</name>
</gene>
<protein>
    <submittedName>
        <fullName evidence="1">Uncharacterized protein</fullName>
    </submittedName>
</protein>
<proteinExistence type="predicted"/>
<dbReference type="Proteomes" id="UP001327560">
    <property type="component" value="Chromosome 4"/>
</dbReference>
<evidence type="ECO:0000313" key="2">
    <source>
        <dbReference type="Proteomes" id="UP001327560"/>
    </source>
</evidence>
<dbReference type="AlphaFoldDB" id="A0AAQ3KDA0"/>
<organism evidence="1 2">
    <name type="scientific">Canna indica</name>
    <name type="common">Indian-shot</name>
    <dbReference type="NCBI Taxonomy" id="4628"/>
    <lineage>
        <taxon>Eukaryota</taxon>
        <taxon>Viridiplantae</taxon>
        <taxon>Streptophyta</taxon>
        <taxon>Embryophyta</taxon>
        <taxon>Tracheophyta</taxon>
        <taxon>Spermatophyta</taxon>
        <taxon>Magnoliopsida</taxon>
        <taxon>Liliopsida</taxon>
        <taxon>Zingiberales</taxon>
        <taxon>Cannaceae</taxon>
        <taxon>Canna</taxon>
    </lineage>
</organism>
<sequence length="110" mass="12680">MIRLTPIHLYNLSFTEQVNQLVANFPSFFKMQKEVTKQTSICSIKKRLSLKKETNDFIISIILILGTNSEIEKIPAPLHTLQSIRPVSCCILPLSQKTHFVPPKQNQRKF</sequence>
<keyword evidence="2" id="KW-1185">Reference proteome</keyword>
<dbReference type="EMBL" id="CP136893">
    <property type="protein sequence ID" value="WOL05063.1"/>
    <property type="molecule type" value="Genomic_DNA"/>
</dbReference>
<name>A0AAQ3KDA0_9LILI</name>
<reference evidence="1 2" key="1">
    <citation type="submission" date="2023-10" db="EMBL/GenBank/DDBJ databases">
        <title>Chromosome-scale genome assembly provides insights into flower coloration mechanisms of Canna indica.</title>
        <authorList>
            <person name="Li C."/>
        </authorList>
    </citation>
    <scope>NUCLEOTIDE SEQUENCE [LARGE SCALE GENOMIC DNA]</scope>
    <source>
        <tissue evidence="1">Flower</tissue>
    </source>
</reference>